<dbReference type="EMBL" id="SWFT01000008">
    <property type="protein sequence ID" value="KAA8908390.1"/>
    <property type="molecule type" value="Genomic_DNA"/>
</dbReference>
<evidence type="ECO:0000256" key="5">
    <source>
        <dbReference type="ARBA" id="ARBA00022989"/>
    </source>
</evidence>
<evidence type="ECO:0000256" key="3">
    <source>
        <dbReference type="ARBA" id="ARBA00022692"/>
    </source>
</evidence>
<dbReference type="Proteomes" id="UP000449547">
    <property type="component" value="Unassembled WGS sequence"/>
</dbReference>
<feature type="transmembrane region" description="Helical" evidence="7">
    <location>
        <begin position="84"/>
        <end position="108"/>
    </location>
</feature>
<dbReference type="PANTHER" id="PTHR43731">
    <property type="entry name" value="RHOMBOID PROTEASE"/>
    <property type="match status" value="1"/>
</dbReference>
<name>A0A642UZG6_DIURU</name>
<dbReference type="RefSeq" id="XP_034014990.1">
    <property type="nucleotide sequence ID" value="XM_034154371.1"/>
</dbReference>
<evidence type="ECO:0000259" key="8">
    <source>
        <dbReference type="Pfam" id="PF01694"/>
    </source>
</evidence>
<dbReference type="GO" id="GO:0006465">
    <property type="term" value="P:signal peptide processing"/>
    <property type="evidence" value="ECO:0007669"/>
    <property type="project" value="TreeGrafter"/>
</dbReference>
<dbReference type="OMA" id="LWYPRIA"/>
<dbReference type="GO" id="GO:0004252">
    <property type="term" value="F:serine-type endopeptidase activity"/>
    <property type="evidence" value="ECO:0007669"/>
    <property type="project" value="InterPro"/>
</dbReference>
<evidence type="ECO:0000256" key="6">
    <source>
        <dbReference type="ARBA" id="ARBA00023136"/>
    </source>
</evidence>
<dbReference type="InterPro" id="IPR035952">
    <property type="entry name" value="Rhomboid-like_sf"/>
</dbReference>
<keyword evidence="10" id="KW-1185">Reference proteome</keyword>
<dbReference type="GO" id="GO:0016020">
    <property type="term" value="C:membrane"/>
    <property type="evidence" value="ECO:0007669"/>
    <property type="project" value="UniProtKB-SubCell"/>
</dbReference>
<dbReference type="FunFam" id="1.20.1540.10:FF:000012">
    <property type="entry name" value="Rhomboid family protein"/>
    <property type="match status" value="1"/>
</dbReference>
<protein>
    <recommendedName>
        <fullName evidence="8">Peptidase S54 rhomboid domain-containing protein</fullName>
    </recommendedName>
</protein>
<comment type="similarity">
    <text evidence="2">Belongs to the peptidase S54 family.</text>
</comment>
<dbReference type="Gene3D" id="1.20.1540.10">
    <property type="entry name" value="Rhomboid-like"/>
    <property type="match status" value="1"/>
</dbReference>
<gene>
    <name evidence="9" type="ORF">DIURU_000179</name>
</gene>
<organism evidence="9 10">
    <name type="scientific">Diutina rugosa</name>
    <name type="common">Yeast</name>
    <name type="synonym">Candida rugosa</name>
    <dbReference type="NCBI Taxonomy" id="5481"/>
    <lineage>
        <taxon>Eukaryota</taxon>
        <taxon>Fungi</taxon>
        <taxon>Dikarya</taxon>
        <taxon>Ascomycota</taxon>
        <taxon>Saccharomycotina</taxon>
        <taxon>Pichiomycetes</taxon>
        <taxon>Debaryomycetaceae</taxon>
        <taxon>Diutina</taxon>
    </lineage>
</organism>
<evidence type="ECO:0000256" key="2">
    <source>
        <dbReference type="ARBA" id="ARBA00009045"/>
    </source>
</evidence>
<dbReference type="OrthoDB" id="10260614at2759"/>
<comment type="subcellular location">
    <subcellularLocation>
        <location evidence="1">Membrane</location>
        <topology evidence="1">Multi-pass membrane protein</topology>
    </subcellularLocation>
</comment>
<dbReference type="InterPro" id="IPR050925">
    <property type="entry name" value="Rhomboid_protease_S54"/>
</dbReference>
<proteinExistence type="inferred from homology"/>
<dbReference type="InterPro" id="IPR022764">
    <property type="entry name" value="Peptidase_S54_rhomboid_dom"/>
</dbReference>
<dbReference type="VEuPathDB" id="FungiDB:DIURU_000179"/>
<feature type="transmembrane region" description="Helical" evidence="7">
    <location>
        <begin position="114"/>
        <end position="132"/>
    </location>
</feature>
<comment type="caution">
    <text evidence="9">The sequence shown here is derived from an EMBL/GenBank/DDBJ whole genome shotgun (WGS) entry which is preliminary data.</text>
</comment>
<evidence type="ECO:0000313" key="9">
    <source>
        <dbReference type="EMBL" id="KAA8908390.1"/>
    </source>
</evidence>
<feature type="transmembrane region" description="Helical" evidence="7">
    <location>
        <begin position="286"/>
        <end position="303"/>
    </location>
</feature>
<reference evidence="9 10" key="1">
    <citation type="submission" date="2019-07" db="EMBL/GenBank/DDBJ databases">
        <title>Genome assembly of two rare yeast pathogens: Diutina rugosa and Trichomonascus ciferrii.</title>
        <authorList>
            <person name="Mixao V."/>
            <person name="Saus E."/>
            <person name="Hansen A."/>
            <person name="Lass-Flor C."/>
            <person name="Gabaldon T."/>
        </authorList>
    </citation>
    <scope>NUCLEOTIDE SEQUENCE [LARGE SCALE GENOMIC DNA]</scope>
    <source>
        <strain evidence="9 10">CBS 613</strain>
    </source>
</reference>
<feature type="transmembrane region" description="Helical" evidence="7">
    <location>
        <begin position="253"/>
        <end position="274"/>
    </location>
</feature>
<evidence type="ECO:0000256" key="1">
    <source>
        <dbReference type="ARBA" id="ARBA00004141"/>
    </source>
</evidence>
<evidence type="ECO:0000313" key="10">
    <source>
        <dbReference type="Proteomes" id="UP000449547"/>
    </source>
</evidence>
<feature type="transmembrane region" description="Helical" evidence="7">
    <location>
        <begin position="167"/>
        <end position="187"/>
    </location>
</feature>
<keyword evidence="3 7" id="KW-0812">Transmembrane</keyword>
<dbReference type="AlphaFoldDB" id="A0A642UZG6"/>
<evidence type="ECO:0000256" key="4">
    <source>
        <dbReference type="ARBA" id="ARBA00022801"/>
    </source>
</evidence>
<evidence type="ECO:0000256" key="7">
    <source>
        <dbReference type="SAM" id="Phobius"/>
    </source>
</evidence>
<dbReference type="GeneID" id="54778832"/>
<sequence length="318" mass="34994">MFRLPLSAGLRGSLRAPMRPWTSLRASLVTPLKSAKSPVAPMMAPAAKRQFSTQSWARVRNTWYQYNKHYGRPTSKWQKLLKPFLFTVGFCVATTYGVPVVVNAIPALRRHPKSVVYGIIALNGLVFLAWRVPQLSRFLKRYGLLVKDNVYSVWSLLGSAFSHQEPLHILVNMMVFASFGTTLAQVIGASDFLVMYLNACVVSSFVSLLVPTALAAFTGAAATFGVASLGASGAVFAVVGMFSYLFPKAPIALFFIPIPGGAWFAFLATVGWNVAGVFGKWGNYDYAAHLGGSAVGVFYGWWWKQKQQSARAQRLMWF</sequence>
<feature type="transmembrane region" description="Helical" evidence="7">
    <location>
        <begin position="194"/>
        <end position="217"/>
    </location>
</feature>
<feature type="domain" description="Peptidase S54 rhomboid" evidence="8">
    <location>
        <begin position="153"/>
        <end position="302"/>
    </location>
</feature>
<accession>A0A642UZG6</accession>
<dbReference type="SUPFAM" id="SSF144091">
    <property type="entry name" value="Rhomboid-like"/>
    <property type="match status" value="1"/>
</dbReference>
<keyword evidence="5 7" id="KW-1133">Transmembrane helix</keyword>
<dbReference type="Pfam" id="PF01694">
    <property type="entry name" value="Rhomboid"/>
    <property type="match status" value="1"/>
</dbReference>
<dbReference type="PANTHER" id="PTHR43731:SF14">
    <property type="entry name" value="PRESENILIN-ASSOCIATED RHOMBOID-LIKE PROTEIN, MITOCHONDRIAL"/>
    <property type="match status" value="1"/>
</dbReference>
<feature type="transmembrane region" description="Helical" evidence="7">
    <location>
        <begin position="223"/>
        <end position="246"/>
    </location>
</feature>
<keyword evidence="4" id="KW-0378">Hydrolase</keyword>
<keyword evidence="6 7" id="KW-0472">Membrane</keyword>